<dbReference type="SUPFAM" id="SSF51735">
    <property type="entry name" value="NAD(P)-binding Rossmann-fold domains"/>
    <property type="match status" value="1"/>
</dbReference>
<evidence type="ECO:0000259" key="2">
    <source>
        <dbReference type="Pfam" id="PF22725"/>
    </source>
</evidence>
<feature type="domain" description="GFO/IDH/MocA-like oxidoreductase" evidence="2">
    <location>
        <begin position="132"/>
        <end position="242"/>
    </location>
</feature>
<accession>A0ABV7Y6V2</accession>
<dbReference type="Pfam" id="PF22725">
    <property type="entry name" value="GFO_IDH_MocA_C3"/>
    <property type="match status" value="1"/>
</dbReference>
<dbReference type="Gene3D" id="3.40.50.720">
    <property type="entry name" value="NAD(P)-binding Rossmann-like Domain"/>
    <property type="match status" value="1"/>
</dbReference>
<sequence>MTRHRVAIVGAGIGTSHLIGYIQNPSLYEVATICDLNRARAESLVAMVPTARSTDSFDRVLDDPTIDVISVATPPYTHKDLTLRALEAGKHVVVEKPVAASPADVDLLAAAALKADRLLVPVFQYRYGRGPRQLRRLIAEGLAGPPIAASLIVHWDRDAAYYSVPWRGKLATELGGVVIGHVIHAHDLLTYLTEPVARVRAEVATLVHPLEVEDTAAITMRLSNGALATSAVTIGAAGNYSLYRFVYAGLTAESGSSAYAPGEDVWTFTARDPGLQEEVDELVRAESTPRRNGFAGMFEDLGAALSGDAPPPVTIAEAHEALSLVAAIYHSAESGTTVDLPLAPDHGAYSRTP</sequence>
<organism evidence="3 4">
    <name type="scientific">Tenggerimyces flavus</name>
    <dbReference type="NCBI Taxonomy" id="1708749"/>
    <lineage>
        <taxon>Bacteria</taxon>
        <taxon>Bacillati</taxon>
        <taxon>Actinomycetota</taxon>
        <taxon>Actinomycetes</taxon>
        <taxon>Propionibacteriales</taxon>
        <taxon>Nocardioidaceae</taxon>
        <taxon>Tenggerimyces</taxon>
    </lineage>
</organism>
<evidence type="ECO:0000313" key="3">
    <source>
        <dbReference type="EMBL" id="MFC3760458.1"/>
    </source>
</evidence>
<dbReference type="Gene3D" id="3.30.360.10">
    <property type="entry name" value="Dihydrodipicolinate Reductase, domain 2"/>
    <property type="match status" value="1"/>
</dbReference>
<gene>
    <name evidence="3" type="ORF">ACFOUW_06390</name>
</gene>
<dbReference type="Proteomes" id="UP001595699">
    <property type="component" value="Unassembled WGS sequence"/>
</dbReference>
<proteinExistence type="predicted"/>
<dbReference type="InterPro" id="IPR055170">
    <property type="entry name" value="GFO_IDH_MocA-like_dom"/>
</dbReference>
<keyword evidence="4" id="KW-1185">Reference proteome</keyword>
<dbReference type="InterPro" id="IPR052515">
    <property type="entry name" value="Gfo/Idh/MocA_Oxidoreductase"/>
</dbReference>
<dbReference type="PANTHER" id="PTHR43249">
    <property type="entry name" value="UDP-N-ACETYL-2-AMINO-2-DEOXY-D-GLUCURONATE OXIDASE"/>
    <property type="match status" value="1"/>
</dbReference>
<dbReference type="RefSeq" id="WP_205122498.1">
    <property type="nucleotide sequence ID" value="NZ_JAFBCM010000001.1"/>
</dbReference>
<evidence type="ECO:0000259" key="1">
    <source>
        <dbReference type="Pfam" id="PF01408"/>
    </source>
</evidence>
<dbReference type="EMBL" id="JBHRZH010000005">
    <property type="protein sequence ID" value="MFC3760458.1"/>
    <property type="molecule type" value="Genomic_DNA"/>
</dbReference>
<dbReference type="InterPro" id="IPR000683">
    <property type="entry name" value="Gfo/Idh/MocA-like_OxRdtase_N"/>
</dbReference>
<comment type="caution">
    <text evidence="3">The sequence shown here is derived from an EMBL/GenBank/DDBJ whole genome shotgun (WGS) entry which is preliminary data.</text>
</comment>
<dbReference type="SUPFAM" id="SSF55347">
    <property type="entry name" value="Glyceraldehyde-3-phosphate dehydrogenase-like, C-terminal domain"/>
    <property type="match status" value="1"/>
</dbReference>
<reference evidence="4" key="1">
    <citation type="journal article" date="2019" name="Int. J. Syst. Evol. Microbiol.">
        <title>The Global Catalogue of Microorganisms (GCM) 10K type strain sequencing project: providing services to taxonomists for standard genome sequencing and annotation.</title>
        <authorList>
            <consortium name="The Broad Institute Genomics Platform"/>
            <consortium name="The Broad Institute Genome Sequencing Center for Infectious Disease"/>
            <person name="Wu L."/>
            <person name="Ma J."/>
        </authorList>
    </citation>
    <scope>NUCLEOTIDE SEQUENCE [LARGE SCALE GENOMIC DNA]</scope>
    <source>
        <strain evidence="4">CGMCC 4.7241</strain>
    </source>
</reference>
<protein>
    <submittedName>
        <fullName evidence="3">Gfo/Idh/MocA family protein</fullName>
    </submittedName>
</protein>
<dbReference type="Pfam" id="PF01408">
    <property type="entry name" value="GFO_IDH_MocA"/>
    <property type="match status" value="1"/>
</dbReference>
<dbReference type="PANTHER" id="PTHR43249:SF1">
    <property type="entry name" value="D-GLUCOSIDE 3-DEHYDROGENASE"/>
    <property type="match status" value="1"/>
</dbReference>
<name>A0ABV7Y6V2_9ACTN</name>
<feature type="domain" description="Gfo/Idh/MocA-like oxidoreductase N-terminal" evidence="1">
    <location>
        <begin position="5"/>
        <end position="119"/>
    </location>
</feature>
<dbReference type="InterPro" id="IPR036291">
    <property type="entry name" value="NAD(P)-bd_dom_sf"/>
</dbReference>
<evidence type="ECO:0000313" key="4">
    <source>
        <dbReference type="Proteomes" id="UP001595699"/>
    </source>
</evidence>